<accession>A0A1Z4JDP1</accession>
<dbReference type="EMBL" id="AP018203">
    <property type="protein sequence ID" value="BAY54914.1"/>
    <property type="molecule type" value="Genomic_DNA"/>
</dbReference>
<keyword evidence="1" id="KW-0540">Nuclease</keyword>
<dbReference type="CDD" id="cd06127">
    <property type="entry name" value="DEDDh"/>
    <property type="match status" value="1"/>
</dbReference>
<protein>
    <submittedName>
        <fullName evidence="5">Exonuclease family protein</fullName>
    </submittedName>
</protein>
<organism evidence="5 6">
    <name type="scientific">Leptolyngbya boryana NIES-2135</name>
    <dbReference type="NCBI Taxonomy" id="1973484"/>
    <lineage>
        <taxon>Bacteria</taxon>
        <taxon>Bacillati</taxon>
        <taxon>Cyanobacteriota</taxon>
        <taxon>Cyanophyceae</taxon>
        <taxon>Leptolyngbyales</taxon>
        <taxon>Leptolyngbyaceae</taxon>
        <taxon>Leptolyngbya group</taxon>
        <taxon>Leptolyngbya</taxon>
    </lineage>
</organism>
<keyword evidence="2" id="KW-0378">Hydrolase</keyword>
<evidence type="ECO:0000313" key="5">
    <source>
        <dbReference type="EMBL" id="BAY54914.1"/>
    </source>
</evidence>
<dbReference type="SUPFAM" id="SSF53098">
    <property type="entry name" value="Ribonuclease H-like"/>
    <property type="match status" value="1"/>
</dbReference>
<dbReference type="Pfam" id="PF00929">
    <property type="entry name" value="RNase_T"/>
    <property type="match status" value="1"/>
</dbReference>
<evidence type="ECO:0000313" key="6">
    <source>
        <dbReference type="Proteomes" id="UP000217895"/>
    </source>
</evidence>
<evidence type="ECO:0000256" key="1">
    <source>
        <dbReference type="ARBA" id="ARBA00022722"/>
    </source>
</evidence>
<reference evidence="5 6" key="1">
    <citation type="submission" date="2017-06" db="EMBL/GenBank/DDBJ databases">
        <title>Genome sequencing of cyanobaciteial culture collection at National Institute for Environmental Studies (NIES).</title>
        <authorList>
            <person name="Hirose Y."/>
            <person name="Shimura Y."/>
            <person name="Fujisawa T."/>
            <person name="Nakamura Y."/>
            <person name="Kawachi M."/>
        </authorList>
    </citation>
    <scope>NUCLEOTIDE SEQUENCE [LARGE SCALE GENOMIC DNA]</scope>
    <source>
        <strain evidence="5 6">NIES-2135</strain>
    </source>
</reference>
<dbReference type="InterPro" id="IPR013520">
    <property type="entry name" value="Ribonucl_H"/>
</dbReference>
<evidence type="ECO:0000259" key="4">
    <source>
        <dbReference type="SMART" id="SM00479"/>
    </source>
</evidence>
<dbReference type="PANTHER" id="PTHR30231:SF4">
    <property type="entry name" value="PROTEIN NEN2"/>
    <property type="match status" value="1"/>
</dbReference>
<gene>
    <name evidence="5" type="ORF">NIES2135_17330</name>
</gene>
<dbReference type="InterPro" id="IPR036397">
    <property type="entry name" value="RNaseH_sf"/>
</dbReference>
<proteinExistence type="predicted"/>
<dbReference type="GO" id="GO:0003676">
    <property type="term" value="F:nucleic acid binding"/>
    <property type="evidence" value="ECO:0007669"/>
    <property type="project" value="InterPro"/>
</dbReference>
<name>A0A1Z4JDP1_LEPBY</name>
<sequence>MPVVLSTDLLAFYRDLSQRTLTVVDLETSGHKPPRSRAIEVSVLNANLKDGILNQETYLINPGVLIPPIITNITGITQDMVDGAPPPDEVWLKCLPLFEQGTLTAHNIGFDYPFIRAEYARLGIPFYRSQSEQFCTVQFARLMLSELPSRSLPNLVKHFQFPVGASHRAEADTMACWLLAEMLLKEIANEDDEAVLAKIGQQLLSTSEAAKLIGGSQKSVRSRLEQAGAEPYISRTGTPLYRRADVERLYWQKHQLSLSS</sequence>
<dbReference type="Proteomes" id="UP000217895">
    <property type="component" value="Chromosome"/>
</dbReference>
<keyword evidence="3 5" id="KW-0269">Exonuclease</keyword>
<evidence type="ECO:0000256" key="2">
    <source>
        <dbReference type="ARBA" id="ARBA00022801"/>
    </source>
</evidence>
<dbReference type="InterPro" id="IPR012337">
    <property type="entry name" value="RNaseH-like_sf"/>
</dbReference>
<dbReference type="FunFam" id="3.30.420.10:FF:000045">
    <property type="entry name" value="3'-5' exonuclease DinG"/>
    <property type="match status" value="1"/>
</dbReference>
<dbReference type="AlphaFoldDB" id="A0A1Z4JDP1"/>
<dbReference type="PANTHER" id="PTHR30231">
    <property type="entry name" value="DNA POLYMERASE III SUBUNIT EPSILON"/>
    <property type="match status" value="1"/>
</dbReference>
<dbReference type="SMART" id="SM00479">
    <property type="entry name" value="EXOIII"/>
    <property type="match status" value="1"/>
</dbReference>
<dbReference type="Gene3D" id="3.30.420.10">
    <property type="entry name" value="Ribonuclease H-like superfamily/Ribonuclease H"/>
    <property type="match status" value="1"/>
</dbReference>
<feature type="domain" description="Exonuclease" evidence="4">
    <location>
        <begin position="20"/>
        <end position="189"/>
    </location>
</feature>
<keyword evidence="6" id="KW-1185">Reference proteome</keyword>
<dbReference type="GO" id="GO:0008408">
    <property type="term" value="F:3'-5' exonuclease activity"/>
    <property type="evidence" value="ECO:0007669"/>
    <property type="project" value="TreeGrafter"/>
</dbReference>
<evidence type="ECO:0000256" key="3">
    <source>
        <dbReference type="ARBA" id="ARBA00022839"/>
    </source>
</evidence>